<dbReference type="VEuPathDB" id="MicrosporidiaDB:NCER_102052"/>
<dbReference type="InterPro" id="IPR024445">
    <property type="entry name" value="Tnp_ISXO2-like"/>
</dbReference>
<dbReference type="InParanoid" id="C4VBA8"/>
<evidence type="ECO:0000259" key="1">
    <source>
        <dbReference type="SMART" id="SM01126"/>
    </source>
</evidence>
<dbReference type="PANTHER" id="PTHR47163:SF2">
    <property type="entry name" value="SI:DKEY-17M8.2"/>
    <property type="match status" value="1"/>
</dbReference>
<comment type="caution">
    <text evidence="2">The sequence shown here is derived from an EMBL/GenBank/DDBJ whole genome shotgun (WGS) entry which is preliminary data.</text>
</comment>
<dbReference type="EMBL" id="ACOL01000466">
    <property type="protein sequence ID" value="EEQ81494.1"/>
    <property type="molecule type" value="Genomic_DNA"/>
</dbReference>
<protein>
    <recommendedName>
        <fullName evidence="1">ISXO2-like transposase domain-containing protein</fullName>
    </recommendedName>
</protein>
<evidence type="ECO:0000313" key="3">
    <source>
        <dbReference type="Proteomes" id="UP000009082"/>
    </source>
</evidence>
<dbReference type="Pfam" id="PF12762">
    <property type="entry name" value="DDE_Tnp_IS1595"/>
    <property type="match status" value="1"/>
</dbReference>
<name>C4VBA8_VAIC1</name>
<gene>
    <name evidence="2" type="ORF">NCER_102052</name>
</gene>
<dbReference type="KEGG" id="nce:NCER_102052"/>
<dbReference type="STRING" id="578460.C4VBA8"/>
<dbReference type="SMART" id="SM01126">
    <property type="entry name" value="DDE_Tnp_IS1595"/>
    <property type="match status" value="1"/>
</dbReference>
<reference evidence="2 3" key="1">
    <citation type="journal article" date="2009" name="PLoS Pathog.">
        <title>Genomic analyses of the microsporidian Nosema ceranae, an emergent pathogen of honey bees.</title>
        <authorList>
            <person name="Cornman R.S."/>
            <person name="Chen Y.P."/>
            <person name="Schatz M.C."/>
            <person name="Street C."/>
            <person name="Zhao Y."/>
            <person name="Desany B."/>
            <person name="Egholm M."/>
            <person name="Hutchison S."/>
            <person name="Pettis J.S."/>
            <person name="Lipkin W.I."/>
            <person name="Evans J.D."/>
        </authorList>
    </citation>
    <scope>NUCLEOTIDE SEQUENCE [LARGE SCALE GENOMIC DNA]</scope>
    <source>
        <strain evidence="2 3">BRL01</strain>
    </source>
</reference>
<dbReference type="Proteomes" id="UP000009082">
    <property type="component" value="Unassembled WGS sequence"/>
</dbReference>
<proteinExistence type="predicted"/>
<sequence length="198" mass="22414">MANLYIEFVKILRGMYCWVYDCTLAQAIDFCDCSETTYIKIKDLILRVISEQEPEMVKIGGEGIGVQFDETAICNGELIPNSSSTLDNKPNIQWLVGGVEEGNCGNFVLKLVPNRKVLIILDMFEEHVVPGPIIATDGYPSYPRTVTEFGSCHEVVNHIVGFVNAQGAHTNQIENLWSRLKHAYRKRGINKRRIDFFK</sequence>
<feature type="domain" description="ISXO2-like transposase" evidence="1">
    <location>
        <begin position="58"/>
        <end position="193"/>
    </location>
</feature>
<dbReference type="PANTHER" id="PTHR47163">
    <property type="entry name" value="DDE_TNP_IS1595 DOMAIN-CONTAINING PROTEIN"/>
    <property type="match status" value="1"/>
</dbReference>
<dbReference type="HOGENOM" id="CLU_044348_0_2_1"/>
<organism evidence="2 3">
    <name type="scientific">Vairimorpha ceranae (strain BRL01)</name>
    <name type="common">Microsporidian parasite</name>
    <name type="synonym">Nosema ceranae</name>
    <dbReference type="NCBI Taxonomy" id="578460"/>
    <lineage>
        <taxon>Eukaryota</taxon>
        <taxon>Fungi</taxon>
        <taxon>Fungi incertae sedis</taxon>
        <taxon>Microsporidia</taxon>
        <taxon>Nosematidae</taxon>
        <taxon>Vairimorpha</taxon>
    </lineage>
</organism>
<evidence type="ECO:0000313" key="2">
    <source>
        <dbReference type="EMBL" id="EEQ81494.1"/>
    </source>
</evidence>
<dbReference type="AlphaFoldDB" id="C4VBA8"/>
<dbReference type="InterPro" id="IPR053164">
    <property type="entry name" value="IS1016-like_transposase"/>
</dbReference>
<accession>C4VBA8</accession>